<reference evidence="1 2" key="1">
    <citation type="submission" date="2009-01" db="EMBL/GenBank/DDBJ databases">
        <authorList>
            <person name="Fulton L."/>
            <person name="Clifton S."/>
            <person name="Fulton B."/>
            <person name="Xu J."/>
            <person name="Minx P."/>
            <person name="Pepin K.H."/>
            <person name="Johnson M."/>
            <person name="Bhonagiri V."/>
            <person name="Nash W.E."/>
            <person name="Mardis E.R."/>
            <person name="Wilson R.K."/>
        </authorList>
    </citation>
    <scope>NUCLEOTIDE SEQUENCE [LARGE SCALE GENOMIC DNA]</scope>
    <source>
        <strain evidence="1 2">DSM 15981</strain>
    </source>
</reference>
<dbReference type="HOGENOM" id="CLU_2615666_0_0_9"/>
<dbReference type="Proteomes" id="UP000004756">
    <property type="component" value="Unassembled WGS sequence"/>
</dbReference>
<proteinExistence type="predicted"/>
<keyword evidence="2" id="KW-1185">Reference proteome</keyword>
<protein>
    <submittedName>
        <fullName evidence="1">Uncharacterized protein</fullName>
    </submittedName>
</protein>
<dbReference type="AlphaFoldDB" id="C0CZG5"/>
<reference evidence="1 2" key="2">
    <citation type="submission" date="2009-02" db="EMBL/GenBank/DDBJ databases">
        <title>Draft genome sequence of Clostridium asparagiforme (DSM 15981).</title>
        <authorList>
            <person name="Sudarsanam P."/>
            <person name="Ley R."/>
            <person name="Guruge J."/>
            <person name="Turnbaugh P.J."/>
            <person name="Mahowald M."/>
            <person name="Liep D."/>
            <person name="Gordon J."/>
        </authorList>
    </citation>
    <scope>NUCLEOTIDE SEQUENCE [LARGE SCALE GENOMIC DNA]</scope>
    <source>
        <strain evidence="1 2">DSM 15981</strain>
    </source>
</reference>
<sequence>MFKTYLRRTASPGIGIALSLPAHQEAVKDAFPRARLRDGEPYLLDRGGYWPGVIESVLERYNHTLEELNLLAYKPSKR</sequence>
<gene>
    <name evidence="1" type="ORF">CLOSTASPAR_02392</name>
</gene>
<name>C0CZG5_9FIRM</name>
<organism evidence="1 2">
    <name type="scientific">[Clostridium] asparagiforme DSM 15981</name>
    <dbReference type="NCBI Taxonomy" id="518636"/>
    <lineage>
        <taxon>Bacteria</taxon>
        <taxon>Bacillati</taxon>
        <taxon>Bacillota</taxon>
        <taxon>Clostridia</taxon>
        <taxon>Lachnospirales</taxon>
        <taxon>Lachnospiraceae</taxon>
        <taxon>Enterocloster</taxon>
    </lineage>
</organism>
<evidence type="ECO:0000313" key="1">
    <source>
        <dbReference type="EMBL" id="EEG55500.1"/>
    </source>
</evidence>
<comment type="caution">
    <text evidence="1">The sequence shown here is derived from an EMBL/GenBank/DDBJ whole genome shotgun (WGS) entry which is preliminary data.</text>
</comment>
<dbReference type="EMBL" id="ACCJ01000141">
    <property type="protein sequence ID" value="EEG55500.1"/>
    <property type="molecule type" value="Genomic_DNA"/>
</dbReference>
<evidence type="ECO:0000313" key="2">
    <source>
        <dbReference type="Proteomes" id="UP000004756"/>
    </source>
</evidence>
<accession>C0CZG5</accession>